<dbReference type="EMBL" id="PDND01000300">
    <property type="protein sequence ID" value="PGH28897.1"/>
    <property type="molecule type" value="Genomic_DNA"/>
</dbReference>
<proteinExistence type="predicted"/>
<protein>
    <submittedName>
        <fullName evidence="1">Uncharacterized protein</fullName>
    </submittedName>
</protein>
<evidence type="ECO:0000313" key="2">
    <source>
        <dbReference type="Proteomes" id="UP000226031"/>
    </source>
</evidence>
<sequence length="58" mass="6472">AFVAGIVAIVNSNFKTQLLLRTSFTEMSSGIISTMFIKMIVKNGKDYLHLKYTSKTNV</sequence>
<dbReference type="Proteomes" id="UP000226031">
    <property type="component" value="Unassembled WGS sequence"/>
</dbReference>
<keyword evidence="2" id="KW-1185">Reference proteome</keyword>
<organism evidence="1 2">
    <name type="scientific">[Emmonsia] crescens</name>
    <dbReference type="NCBI Taxonomy" id="73230"/>
    <lineage>
        <taxon>Eukaryota</taxon>
        <taxon>Fungi</taxon>
        <taxon>Dikarya</taxon>
        <taxon>Ascomycota</taxon>
        <taxon>Pezizomycotina</taxon>
        <taxon>Eurotiomycetes</taxon>
        <taxon>Eurotiomycetidae</taxon>
        <taxon>Onygenales</taxon>
        <taxon>Ajellomycetaceae</taxon>
        <taxon>Emergomyces</taxon>
    </lineage>
</organism>
<feature type="non-terminal residue" evidence="1">
    <location>
        <position position="1"/>
    </location>
</feature>
<accession>A0A2B7Z7V4</accession>
<evidence type="ECO:0000313" key="1">
    <source>
        <dbReference type="EMBL" id="PGH28897.1"/>
    </source>
</evidence>
<reference evidence="1 2" key="1">
    <citation type="submission" date="2017-10" db="EMBL/GenBank/DDBJ databases">
        <title>Comparative genomics in systemic dimorphic fungi from Ajellomycetaceae.</title>
        <authorList>
            <person name="Munoz J.F."/>
            <person name="Mcewen J.G."/>
            <person name="Clay O.K."/>
            <person name="Cuomo C.A."/>
        </authorList>
    </citation>
    <scope>NUCLEOTIDE SEQUENCE [LARGE SCALE GENOMIC DNA]</scope>
    <source>
        <strain evidence="1 2">UAMH4076</strain>
    </source>
</reference>
<dbReference type="AlphaFoldDB" id="A0A2B7Z7V4"/>
<name>A0A2B7Z7V4_9EURO</name>
<comment type="caution">
    <text evidence="1">The sequence shown here is derived from an EMBL/GenBank/DDBJ whole genome shotgun (WGS) entry which is preliminary data.</text>
</comment>
<gene>
    <name evidence="1" type="ORF">GX50_08365</name>
</gene>